<proteinExistence type="predicted"/>
<accession>A0A484ZQ41</accession>
<dbReference type="Proteomes" id="UP000373449">
    <property type="component" value="Unassembled WGS sequence"/>
</dbReference>
<reference evidence="1 2" key="1">
    <citation type="submission" date="2019-03" db="EMBL/GenBank/DDBJ databases">
        <authorList>
            <consortium name="Pathogen Informatics"/>
        </authorList>
    </citation>
    <scope>NUCLEOTIDE SEQUENCE [LARGE SCALE GENOMIC DNA]</scope>
    <source>
        <strain evidence="1 2">NCTC12282</strain>
    </source>
</reference>
<organism evidence="1 2">
    <name type="scientific">Budvicia aquatica</name>
    <dbReference type="NCBI Taxonomy" id="82979"/>
    <lineage>
        <taxon>Bacteria</taxon>
        <taxon>Pseudomonadati</taxon>
        <taxon>Pseudomonadota</taxon>
        <taxon>Gammaproteobacteria</taxon>
        <taxon>Enterobacterales</taxon>
        <taxon>Budviciaceae</taxon>
        <taxon>Budvicia</taxon>
    </lineage>
</organism>
<sequence length="59" mass="6473">MRNIDLIHTVTRAAADRWPDVLANLGIDVPNSPGFMHRAPLAKVQTAFDSTITAGRPYL</sequence>
<evidence type="ECO:0000313" key="1">
    <source>
        <dbReference type="EMBL" id="VFS47789.1"/>
    </source>
</evidence>
<dbReference type="EMBL" id="CAADJA010000002">
    <property type="protein sequence ID" value="VFS47789.1"/>
    <property type="molecule type" value="Genomic_DNA"/>
</dbReference>
<name>A0A484ZQ41_9GAMM</name>
<dbReference type="AlphaFoldDB" id="A0A484ZQ41"/>
<protein>
    <submittedName>
        <fullName evidence="1">Uncharacterized protein</fullName>
    </submittedName>
</protein>
<gene>
    <name evidence="1" type="ORF">NCTC12282_02729</name>
</gene>
<evidence type="ECO:0000313" key="2">
    <source>
        <dbReference type="Proteomes" id="UP000373449"/>
    </source>
</evidence>